<name>A0AAW3GLX3_STRSZ</name>
<dbReference type="Proteomes" id="UP000032278">
    <property type="component" value="Unassembled WGS sequence"/>
</dbReference>
<gene>
    <name evidence="1" type="ORF">AT55_00161</name>
</gene>
<sequence>MTYLPIGSIVQLENGTAKLMITTRFALYNDNGNIGYFDYAGCLYPSGLTDNQGFFFNHENIKKVWFEGYIDDSEREAQDFFKKEAGHIKYPKLSIDNSTR</sequence>
<comment type="caution">
    <text evidence="1">The sequence shown here is derived from an EMBL/GenBank/DDBJ whole genome shotgun (WGS) entry which is preliminary data.</text>
</comment>
<proteinExistence type="predicted"/>
<dbReference type="AlphaFoldDB" id="A0AAW3GLX3"/>
<evidence type="ECO:0000313" key="1">
    <source>
        <dbReference type="EMBL" id="KIS17312.1"/>
    </source>
</evidence>
<evidence type="ECO:0000313" key="2">
    <source>
        <dbReference type="Proteomes" id="UP000032278"/>
    </source>
</evidence>
<dbReference type="Pfam" id="PF13780">
    <property type="entry name" value="DUF4176"/>
    <property type="match status" value="1"/>
</dbReference>
<accession>A0AAW3GLX3</accession>
<dbReference type="EMBL" id="JAUE01000043">
    <property type="protein sequence ID" value="KIS17312.1"/>
    <property type="molecule type" value="Genomic_DNA"/>
</dbReference>
<reference evidence="1 2" key="1">
    <citation type="submission" date="2013-11" db="EMBL/GenBank/DDBJ databases">
        <authorList>
            <person name="da Piedade I."/>
            <person name="Tang M.H.E."/>
            <person name="Bojesen A.M."/>
        </authorList>
    </citation>
    <scope>NUCLEOTIDE SEQUENCE [LARGE SCALE GENOMIC DNA]</scope>
    <source>
        <strain evidence="1 2">Sz4is</strain>
    </source>
</reference>
<evidence type="ECO:0008006" key="3">
    <source>
        <dbReference type="Google" id="ProtNLM"/>
    </source>
</evidence>
<dbReference type="InterPro" id="IPR025233">
    <property type="entry name" value="DUF4176"/>
</dbReference>
<organism evidence="1 2">
    <name type="scientific">Streptococcus equi subsp. zooepidemicus Sz4is</name>
    <dbReference type="NCBI Taxonomy" id="1381082"/>
    <lineage>
        <taxon>Bacteria</taxon>
        <taxon>Bacillati</taxon>
        <taxon>Bacillota</taxon>
        <taxon>Bacilli</taxon>
        <taxon>Lactobacillales</taxon>
        <taxon>Streptococcaceae</taxon>
        <taxon>Streptococcus</taxon>
    </lineage>
</organism>
<dbReference type="RefSeq" id="WP_043036970.1">
    <property type="nucleotide sequence ID" value="NZ_JAUE01000043.1"/>
</dbReference>
<protein>
    <recommendedName>
        <fullName evidence="3">DUF4176 domain-containing protein</fullName>
    </recommendedName>
</protein>